<dbReference type="InterPro" id="IPR018060">
    <property type="entry name" value="HTH_AraC"/>
</dbReference>
<dbReference type="Proteomes" id="UP000006890">
    <property type="component" value="Chromosome"/>
</dbReference>
<keyword evidence="6" id="KW-1185">Reference proteome</keyword>
<keyword evidence="2" id="KW-0238">DNA-binding</keyword>
<organism evidence="5 6">
    <name type="scientific">Caldicellulosiruptor hydrothermalis (strain DSM 18901 / VKM B-2411 / 108)</name>
    <dbReference type="NCBI Taxonomy" id="632292"/>
    <lineage>
        <taxon>Bacteria</taxon>
        <taxon>Bacillati</taxon>
        <taxon>Bacillota</taxon>
        <taxon>Bacillota incertae sedis</taxon>
        <taxon>Caldicellulosiruptorales</taxon>
        <taxon>Caldicellulosiruptoraceae</taxon>
        <taxon>Caldicellulosiruptor</taxon>
    </lineage>
</organism>
<evidence type="ECO:0000259" key="4">
    <source>
        <dbReference type="PROSITE" id="PS01124"/>
    </source>
</evidence>
<dbReference type="GO" id="GO:0003700">
    <property type="term" value="F:DNA-binding transcription factor activity"/>
    <property type="evidence" value="ECO:0007669"/>
    <property type="project" value="InterPro"/>
</dbReference>
<keyword evidence="3" id="KW-0804">Transcription</keyword>
<dbReference type="SUPFAM" id="SSF46689">
    <property type="entry name" value="Homeodomain-like"/>
    <property type="match status" value="1"/>
</dbReference>
<dbReference type="Gene3D" id="1.10.10.60">
    <property type="entry name" value="Homeodomain-like"/>
    <property type="match status" value="2"/>
</dbReference>
<gene>
    <name evidence="5" type="ordered locus">Calhy_2349</name>
</gene>
<dbReference type="Gene3D" id="2.60.120.10">
    <property type="entry name" value="Jelly Rolls"/>
    <property type="match status" value="1"/>
</dbReference>
<proteinExistence type="predicted"/>
<evidence type="ECO:0000256" key="1">
    <source>
        <dbReference type="ARBA" id="ARBA00023015"/>
    </source>
</evidence>
<dbReference type="Pfam" id="PF02311">
    <property type="entry name" value="AraC_binding"/>
    <property type="match status" value="1"/>
</dbReference>
<dbReference type="KEGG" id="chd:Calhy_2349"/>
<evidence type="ECO:0000313" key="6">
    <source>
        <dbReference type="Proteomes" id="UP000006890"/>
    </source>
</evidence>
<dbReference type="STRING" id="632292.Calhy_2349"/>
<dbReference type="PANTHER" id="PTHR43280:SF28">
    <property type="entry name" value="HTH-TYPE TRANSCRIPTIONAL ACTIVATOR RHAS"/>
    <property type="match status" value="1"/>
</dbReference>
<dbReference type="InterPro" id="IPR014710">
    <property type="entry name" value="RmlC-like_jellyroll"/>
</dbReference>
<dbReference type="SUPFAM" id="SSF51215">
    <property type="entry name" value="Regulatory protein AraC"/>
    <property type="match status" value="1"/>
</dbReference>
<dbReference type="InterPro" id="IPR009057">
    <property type="entry name" value="Homeodomain-like_sf"/>
</dbReference>
<dbReference type="AlphaFoldDB" id="E4Q8S5"/>
<evidence type="ECO:0000256" key="2">
    <source>
        <dbReference type="ARBA" id="ARBA00023125"/>
    </source>
</evidence>
<dbReference type="SMART" id="SM00342">
    <property type="entry name" value="HTH_ARAC"/>
    <property type="match status" value="1"/>
</dbReference>
<feature type="domain" description="HTH araC/xylS-type" evidence="4">
    <location>
        <begin position="261"/>
        <end position="358"/>
    </location>
</feature>
<dbReference type="Pfam" id="PF12833">
    <property type="entry name" value="HTH_18"/>
    <property type="match status" value="1"/>
</dbReference>
<evidence type="ECO:0000313" key="5">
    <source>
        <dbReference type="EMBL" id="ADQ08049.1"/>
    </source>
</evidence>
<protein>
    <submittedName>
        <fullName evidence="5">Transcriptional regulator, AraC family</fullName>
    </submittedName>
</protein>
<dbReference type="EMBL" id="CP002219">
    <property type="protein sequence ID" value="ADQ08049.1"/>
    <property type="molecule type" value="Genomic_DNA"/>
</dbReference>
<reference key="1">
    <citation type="submission" date="2010-09" db="EMBL/GenBank/DDBJ databases">
        <title>Complete sequence of Caldicellulosiruptor hydrothermalis 108.</title>
        <authorList>
            <consortium name="US DOE Joint Genome Institute"/>
            <person name="Lucas S."/>
            <person name="Copeland A."/>
            <person name="Lapidus A."/>
            <person name="Cheng J.-F."/>
            <person name="Bruce D."/>
            <person name="Goodwin L."/>
            <person name="Pitluck S."/>
            <person name="Davenport K."/>
            <person name="Detter J.C."/>
            <person name="Han C."/>
            <person name="Tapia R."/>
            <person name="Land M."/>
            <person name="Hauser L."/>
            <person name="Chang Y.-J."/>
            <person name="Jeffries C."/>
            <person name="Kyrpides N."/>
            <person name="Ivanova N."/>
            <person name="Mikhailova N."/>
            <person name="Blumer-Schuette S.E."/>
            <person name="Kelly R.M."/>
            <person name="Woyke T."/>
        </authorList>
    </citation>
    <scope>NUCLEOTIDE SEQUENCE</scope>
    <source>
        <strain>108</strain>
    </source>
</reference>
<dbReference type="InterPro" id="IPR037923">
    <property type="entry name" value="HTH-like"/>
</dbReference>
<dbReference type="InterPro" id="IPR020449">
    <property type="entry name" value="Tscrpt_reg_AraC-type_HTH"/>
</dbReference>
<name>E4Q8S5_CALH1</name>
<dbReference type="PROSITE" id="PS00041">
    <property type="entry name" value="HTH_ARAC_FAMILY_1"/>
    <property type="match status" value="1"/>
</dbReference>
<sequence>MTFGDVQTYLTSYFFSTGKKKTFLDAIFELYKSHKYLVDKPVLPQQFLWSNMSDEEFIDALNLLPIRINDFIETKYSSNIREHTIFPDKRDIFVFKNFNFALDFVHSHDYFEVIYVFRGSCIFQFEKEHQILIEGNICIVAPESLHNIIVEENNSVVIIIAIRKSTFDTAFFAFLSQKDVLSYFFRTILYNKATPNYLLFETDNSNDIKFIIKNLTMENYRDDKYKNDCCISWANILFSYLLRVYSNKVKSNNFISDDNFSPIIEFIQHNYKNITLKDIANQFHYSESYLSALIKNKLGINFTSLITKLKMADAKDYLENTDLPLEKIAEYVGYNSVDHFSRTFKKFFKQSPHQYRKSIKNRDALKN</sequence>
<dbReference type="GO" id="GO:0043565">
    <property type="term" value="F:sequence-specific DNA binding"/>
    <property type="evidence" value="ECO:0007669"/>
    <property type="project" value="InterPro"/>
</dbReference>
<dbReference type="InterPro" id="IPR003313">
    <property type="entry name" value="AraC-bd"/>
</dbReference>
<reference evidence="5 6" key="2">
    <citation type="journal article" date="2011" name="J. Bacteriol.">
        <title>Complete genome sequences for the anaerobic, extremely thermophilic plant biomass-degrading bacteria Caldicellulosiruptor hydrothermalis, Caldicellulosiruptor kristjanssonii, Caldicellulosiruptor kronotskyensis, Caldicellulosiruptor owensenis, and Caldicellulosiruptor lactoaceticus.</title>
        <authorList>
            <person name="Blumer-Schuette S.E."/>
            <person name="Ozdemir I."/>
            <person name="Mistry D."/>
            <person name="Lucas S."/>
            <person name="Lapidus A."/>
            <person name="Cheng J.F."/>
            <person name="Goodwin L.A."/>
            <person name="Pitluck S."/>
            <person name="Land M.L."/>
            <person name="Hauser L.J."/>
            <person name="Woyke T."/>
            <person name="Mikhailova N."/>
            <person name="Pati A."/>
            <person name="Kyrpides N.C."/>
            <person name="Ivanova N."/>
            <person name="Detter J.C."/>
            <person name="Walston-Davenport K."/>
            <person name="Han S."/>
            <person name="Adams M.W."/>
            <person name="Kelly R.M."/>
        </authorList>
    </citation>
    <scope>NUCLEOTIDE SEQUENCE [LARGE SCALE GENOMIC DNA]</scope>
    <source>
        <strain evidence="6">DSM 18901 / VKM B-2411 / 108</strain>
    </source>
</reference>
<accession>E4Q8S5</accession>
<dbReference type="eggNOG" id="COG2207">
    <property type="taxonomic scope" value="Bacteria"/>
</dbReference>
<dbReference type="PANTHER" id="PTHR43280">
    <property type="entry name" value="ARAC-FAMILY TRANSCRIPTIONAL REGULATOR"/>
    <property type="match status" value="1"/>
</dbReference>
<dbReference type="PRINTS" id="PR00032">
    <property type="entry name" value="HTHARAC"/>
</dbReference>
<dbReference type="PROSITE" id="PS01124">
    <property type="entry name" value="HTH_ARAC_FAMILY_2"/>
    <property type="match status" value="1"/>
</dbReference>
<evidence type="ECO:0000256" key="3">
    <source>
        <dbReference type="ARBA" id="ARBA00023163"/>
    </source>
</evidence>
<dbReference type="HOGENOM" id="CLU_000445_88_0_9"/>
<dbReference type="InterPro" id="IPR018062">
    <property type="entry name" value="HTH_AraC-typ_CS"/>
</dbReference>
<keyword evidence="1" id="KW-0805">Transcription regulation</keyword>